<dbReference type="Proteomes" id="UP000223044">
    <property type="component" value="Segment"/>
</dbReference>
<feature type="transmembrane region" description="Helical" evidence="1">
    <location>
        <begin position="41"/>
        <end position="61"/>
    </location>
</feature>
<name>A0A0N7KC17_9CAUD</name>
<dbReference type="RefSeq" id="YP_009785682.1">
    <property type="nucleotide sequence ID" value="NC_047758.1"/>
</dbReference>
<evidence type="ECO:0000313" key="2">
    <source>
        <dbReference type="EMBL" id="BAS69567.1"/>
    </source>
</evidence>
<dbReference type="Pfam" id="PF16080">
    <property type="entry name" value="Phage_holin_2_3"/>
    <property type="match status" value="1"/>
</dbReference>
<dbReference type="EMBL" id="LC063634">
    <property type="protein sequence ID" value="BAS69567.1"/>
    <property type="molecule type" value="Genomic_DNA"/>
</dbReference>
<keyword evidence="1" id="KW-0812">Transmembrane</keyword>
<proteinExistence type="predicted"/>
<keyword evidence="3" id="KW-1185">Reference proteome</keyword>
<evidence type="ECO:0000256" key="1">
    <source>
        <dbReference type="SAM" id="Phobius"/>
    </source>
</evidence>
<dbReference type="GeneID" id="54975702"/>
<protein>
    <submittedName>
        <fullName evidence="2">Holin</fullName>
    </submittedName>
</protein>
<dbReference type="KEGG" id="vg:54975702"/>
<dbReference type="InterPro" id="IPR032118">
    <property type="entry name" value="Phage_holin_HP1"/>
</dbReference>
<accession>A0A0N7KC17</accession>
<evidence type="ECO:0000313" key="3">
    <source>
        <dbReference type="Proteomes" id="UP000223044"/>
    </source>
</evidence>
<reference evidence="2 3" key="1">
    <citation type="journal article" date="2016" name="Genome Announc.">
        <title>Genome Sequence of Pectobacterium carotovorum Phage PPWS1, Isolated from Japanese Horseradish [Eutrema japonicum (Miq.) Koidz] Showing Soft-Rot Symptoms.</title>
        <authorList>
            <person name="Hirata H."/>
            <person name="Kashihara M."/>
            <person name="Horiike T."/>
            <person name="Suzuki T."/>
            <person name="Dohra H."/>
            <person name="Netsu O."/>
            <person name="Tsuyumu S."/>
        </authorList>
    </citation>
    <scope>NUCLEOTIDE SEQUENCE [LARGE SCALE GENOMIC DNA]</scope>
</reference>
<keyword evidence="1" id="KW-0472">Membrane</keyword>
<sequence>MYSVWLFISTWVSELLGDFYSKLSIGTSALVMGMGSLNWNMIFMVLGFLMGLATLCINWYYKHKNSKVFAEGVRRASEKGYLLNEPKE</sequence>
<keyword evidence="1" id="KW-1133">Transmembrane helix</keyword>
<organism evidence="2 3">
    <name type="scientific">Pectobacterium phage PPWS1</name>
    <dbReference type="NCBI Taxonomy" id="1685500"/>
    <lineage>
        <taxon>Viruses</taxon>
        <taxon>Duplodnaviria</taxon>
        <taxon>Heunggongvirae</taxon>
        <taxon>Uroviricota</taxon>
        <taxon>Caudoviricetes</taxon>
        <taxon>Autographivirales</taxon>
        <taxon>Autoscriptoviridae</taxon>
        <taxon>Corkvirinae</taxon>
        <taxon>Kotilavirus</taxon>
        <taxon>Kotilavirus PPWS1</taxon>
    </lineage>
</organism>